<keyword evidence="2" id="KW-1185">Reference proteome</keyword>
<dbReference type="Proteomes" id="UP000193409">
    <property type="component" value="Unassembled WGS sequence"/>
</dbReference>
<gene>
    <name evidence="1" type="ORF">PSA7680_00050</name>
</gene>
<organism evidence="1 2">
    <name type="scientific">Pseudoruegeria aquimaris</name>
    <dbReference type="NCBI Taxonomy" id="393663"/>
    <lineage>
        <taxon>Bacteria</taxon>
        <taxon>Pseudomonadati</taxon>
        <taxon>Pseudomonadota</taxon>
        <taxon>Alphaproteobacteria</taxon>
        <taxon>Rhodobacterales</taxon>
        <taxon>Roseobacteraceae</taxon>
        <taxon>Pseudoruegeria</taxon>
    </lineage>
</organism>
<sequence>MSTSRTPRRGRGPAVPCGAVPVTVCKALPRAFPKAPQRLAAAVLAGLLAAPAAVAQPLSAIDWLSDSIRAPVTVPRDDGAVADSAAVGEITVTPLDEPGLDAVGLLPTSVTGFPRDLWGGSDVQTLTEQIARIDATASPALQDLLYTLLLAELDPPRGAGGENTLFLARVDKLLEMGALEQSKALLERAGPDTSALFRRWFDVSLLTGTENAACDALRRKADIAPTFQARIFCLARNGDWNAAALTLETAKALGFLSPEEDALLARFLDPLLFEGLPPLPLPAHPTPLVFRMYEAIGQPIATASQPLAFAHSDLRPVSGWKAQIEAAERLARSGAIDENLLLGIYTERLPAASGGTWDRVAALQRFDVALRARNTNAIAKTLPPAWRMLREAGLETAFARLYGAELAGFELPGKAARIAYRLGLLSPDYEVIARNHRSDDPFETYLASVAAGTPSEPPAGNLRAAAVSEGFSSLTAPPDYAPMLAEGRIGEAILAATDEFARAFEGDPADASEAIALLRAVGLEDTARRAALEFLLAGGAA</sequence>
<evidence type="ECO:0000313" key="1">
    <source>
        <dbReference type="EMBL" id="SLN10626.1"/>
    </source>
</evidence>
<name>A0A1Y5R6X0_9RHOB</name>
<evidence type="ECO:0000313" key="2">
    <source>
        <dbReference type="Proteomes" id="UP000193409"/>
    </source>
</evidence>
<proteinExistence type="predicted"/>
<reference evidence="1 2" key="1">
    <citation type="submission" date="2017-03" db="EMBL/GenBank/DDBJ databases">
        <authorList>
            <person name="Afonso C.L."/>
            <person name="Miller P.J."/>
            <person name="Scott M.A."/>
            <person name="Spackman E."/>
            <person name="Goraichik I."/>
            <person name="Dimitrov K.M."/>
            <person name="Suarez D.L."/>
            <person name="Swayne D.E."/>
        </authorList>
    </citation>
    <scope>NUCLEOTIDE SEQUENCE [LARGE SCALE GENOMIC DNA]</scope>
    <source>
        <strain evidence="1 2">CECT 7680</strain>
    </source>
</reference>
<dbReference type="AlphaFoldDB" id="A0A1Y5R6X0"/>
<protein>
    <submittedName>
        <fullName evidence="1">Uncharacterized protein</fullName>
    </submittedName>
</protein>
<dbReference type="EMBL" id="FWFQ01000001">
    <property type="protein sequence ID" value="SLN10626.1"/>
    <property type="molecule type" value="Genomic_DNA"/>
</dbReference>
<accession>A0A1Y5R6X0</accession>